<dbReference type="InterPro" id="IPR002575">
    <property type="entry name" value="Aminoglycoside_PTrfase"/>
</dbReference>
<dbReference type="PANTHER" id="PTHR21064">
    <property type="entry name" value="AMINOGLYCOSIDE PHOSPHOTRANSFERASE DOMAIN-CONTAINING PROTEIN-RELATED"/>
    <property type="match status" value="1"/>
</dbReference>
<name>A0A0E2HFL1_9FIRM</name>
<dbReference type="AlphaFoldDB" id="A0A0E2HFL1"/>
<dbReference type="InterPro" id="IPR011009">
    <property type="entry name" value="Kinase-like_dom_sf"/>
</dbReference>
<dbReference type="PATRIC" id="fig|999408.3.peg.629"/>
<proteinExistence type="predicted"/>
<feature type="domain" description="Aminoglycoside phosphotransferase" evidence="1">
    <location>
        <begin position="26"/>
        <end position="260"/>
    </location>
</feature>
<reference evidence="2 3" key="1">
    <citation type="submission" date="2013-01" db="EMBL/GenBank/DDBJ databases">
        <title>The Genome Sequence of Clostridium clostridioforme 90A8.</title>
        <authorList>
            <consortium name="The Broad Institute Genome Sequencing Platform"/>
            <person name="Earl A."/>
            <person name="Ward D."/>
            <person name="Feldgarden M."/>
            <person name="Gevers D."/>
            <person name="Courvalin P."/>
            <person name="Lambert T."/>
            <person name="Walker B."/>
            <person name="Young S.K."/>
            <person name="Zeng Q."/>
            <person name="Gargeya S."/>
            <person name="Fitzgerald M."/>
            <person name="Haas B."/>
            <person name="Abouelleil A."/>
            <person name="Alvarado L."/>
            <person name="Arachchi H.M."/>
            <person name="Berlin A.M."/>
            <person name="Chapman S.B."/>
            <person name="Dewar J."/>
            <person name="Goldberg J."/>
            <person name="Griggs A."/>
            <person name="Gujja S."/>
            <person name="Hansen M."/>
            <person name="Howarth C."/>
            <person name="Imamovic A."/>
            <person name="Larimer J."/>
            <person name="McCowan C."/>
            <person name="Murphy C."/>
            <person name="Neiman D."/>
            <person name="Pearson M."/>
            <person name="Priest M."/>
            <person name="Roberts A."/>
            <person name="Saif S."/>
            <person name="Shea T."/>
            <person name="Sisk P."/>
            <person name="Sykes S."/>
            <person name="Wortman J."/>
            <person name="Nusbaum C."/>
            <person name="Birren B."/>
        </authorList>
    </citation>
    <scope>NUCLEOTIDE SEQUENCE [LARGE SCALE GENOMIC DNA]</scope>
    <source>
        <strain evidence="2 3">90A8</strain>
    </source>
</reference>
<dbReference type="PANTHER" id="PTHR21064:SF5">
    <property type="entry name" value="SLR1880 PROTEIN"/>
    <property type="match status" value="1"/>
</dbReference>
<dbReference type="GO" id="GO:0016740">
    <property type="term" value="F:transferase activity"/>
    <property type="evidence" value="ECO:0007669"/>
    <property type="project" value="UniProtKB-KW"/>
</dbReference>
<evidence type="ECO:0000259" key="1">
    <source>
        <dbReference type="Pfam" id="PF01636"/>
    </source>
</evidence>
<evidence type="ECO:0000313" key="2">
    <source>
        <dbReference type="EMBL" id="ENZ19204.1"/>
    </source>
</evidence>
<dbReference type="Gene3D" id="3.90.1200.10">
    <property type="match status" value="1"/>
</dbReference>
<dbReference type="HOGENOM" id="CLU_037718_0_0_9"/>
<dbReference type="Proteomes" id="UP000013085">
    <property type="component" value="Unassembled WGS sequence"/>
</dbReference>
<dbReference type="RefSeq" id="WP_002594357.1">
    <property type="nucleotide sequence ID" value="NZ_KB850987.1"/>
</dbReference>
<organism evidence="2 3">
    <name type="scientific">[Clostridium] clostridioforme 90A8</name>
    <dbReference type="NCBI Taxonomy" id="999408"/>
    <lineage>
        <taxon>Bacteria</taxon>
        <taxon>Bacillati</taxon>
        <taxon>Bacillota</taxon>
        <taxon>Clostridia</taxon>
        <taxon>Lachnospirales</taxon>
        <taxon>Lachnospiraceae</taxon>
        <taxon>Enterocloster</taxon>
    </lineage>
</organism>
<accession>A0A0E2HFL1</accession>
<keyword evidence="2" id="KW-0808">Transferase</keyword>
<dbReference type="SUPFAM" id="SSF56112">
    <property type="entry name" value="Protein kinase-like (PK-like)"/>
    <property type="match status" value="1"/>
</dbReference>
<dbReference type="Pfam" id="PF01636">
    <property type="entry name" value="APH"/>
    <property type="match status" value="1"/>
</dbReference>
<gene>
    <name evidence="2" type="ORF">HMPREF1090_00588</name>
</gene>
<dbReference type="InterPro" id="IPR050249">
    <property type="entry name" value="Pseudomonas-type_ThrB"/>
</dbReference>
<dbReference type="EMBL" id="AGYR01000005">
    <property type="protein sequence ID" value="ENZ19204.1"/>
    <property type="molecule type" value="Genomic_DNA"/>
</dbReference>
<protein>
    <submittedName>
        <fullName evidence="2">Aminoglycoside phosphotransferase</fullName>
    </submittedName>
</protein>
<comment type="caution">
    <text evidence="2">The sequence shown here is derived from an EMBL/GenBank/DDBJ whole genome shotgun (WGS) entry which is preliminary data.</text>
</comment>
<sequence length="368" mass="41735">MSAEMDKHILKEAAGAFATDGAAVSCERYGSGHINDTFRLICENRPYILQRMNTDIFQDPVSLMRNIEGVTTFLRREVIKNSGDPDRETLNLIKTREGAPFYVDSRGNYWRMYLFIEGATCYNLVEKPEDFYQSGKAFGHFQRLLSQYPARELAETIPGFHDTPGRFRAFRKAVEEDICGRASEVQNEIRFAMDREQDMGLAMDMLAKGELPLRVTHNDTKLNNIMIDDKTGQAICIIDLDTVMPGLSIFDFGDSIRFGANTAQEDETDLSRVSLSIPLFEIYTRGFLEGCAGSLTGAEVKMLPQGSRLMTLECGIRFLTDYLSGDTYFKTAREKHNLDRCRTQFGLVADMEKKWGEMERIVEDVCKG</sequence>
<evidence type="ECO:0000313" key="3">
    <source>
        <dbReference type="Proteomes" id="UP000013085"/>
    </source>
</evidence>